<dbReference type="Gene3D" id="1.10.640.10">
    <property type="entry name" value="Haem peroxidase domain superfamily, animal type"/>
    <property type="match status" value="1"/>
</dbReference>
<keyword evidence="4" id="KW-0223">Dioxygenase</keyword>
<keyword evidence="3" id="KW-0106">Calcium</keyword>
<dbReference type="GO" id="GO:0016702">
    <property type="term" value="F:oxidoreductase activity, acting on single donors with incorporation of molecular oxygen, incorporation of two atoms of oxygen"/>
    <property type="evidence" value="ECO:0007669"/>
    <property type="project" value="TreeGrafter"/>
</dbReference>
<gene>
    <name evidence="7" type="ORF">COCNU_06G014830</name>
</gene>
<evidence type="ECO:0000256" key="1">
    <source>
        <dbReference type="ARBA" id="ARBA00022723"/>
    </source>
</evidence>
<evidence type="ECO:0000256" key="6">
    <source>
        <dbReference type="ARBA" id="ARBA00023004"/>
    </source>
</evidence>
<dbReference type="GO" id="GO:0006952">
    <property type="term" value="P:defense response"/>
    <property type="evidence" value="ECO:0007669"/>
    <property type="project" value="UniProtKB-KW"/>
</dbReference>
<proteinExistence type="predicted"/>
<evidence type="ECO:0000256" key="2">
    <source>
        <dbReference type="ARBA" id="ARBA00022821"/>
    </source>
</evidence>
<dbReference type="OrthoDB" id="823504at2759"/>
<dbReference type="PANTHER" id="PTHR11903">
    <property type="entry name" value="PROSTAGLANDIN G/H SYNTHASE"/>
    <property type="match status" value="1"/>
</dbReference>
<protein>
    <submittedName>
        <fullName evidence="7">Putative Alpha-dioxygenase 1</fullName>
    </submittedName>
</protein>
<dbReference type="PROSITE" id="PS50292">
    <property type="entry name" value="PEROXIDASE_3"/>
    <property type="match status" value="1"/>
</dbReference>
<dbReference type="Pfam" id="PF03098">
    <property type="entry name" value="An_peroxidase"/>
    <property type="match status" value="1"/>
</dbReference>
<evidence type="ECO:0000256" key="5">
    <source>
        <dbReference type="ARBA" id="ARBA00023002"/>
    </source>
</evidence>
<dbReference type="GO" id="GO:0046872">
    <property type="term" value="F:metal ion binding"/>
    <property type="evidence" value="ECO:0007669"/>
    <property type="project" value="UniProtKB-KW"/>
</dbReference>
<keyword evidence="2" id="KW-0611">Plant defense</keyword>
<comment type="caution">
    <text evidence="7">The sequence shown here is derived from an EMBL/GenBank/DDBJ whole genome shotgun (WGS) entry which is preliminary data.</text>
</comment>
<organism evidence="7 8">
    <name type="scientific">Cocos nucifera</name>
    <name type="common">Coconut palm</name>
    <dbReference type="NCBI Taxonomy" id="13894"/>
    <lineage>
        <taxon>Eukaryota</taxon>
        <taxon>Viridiplantae</taxon>
        <taxon>Streptophyta</taxon>
        <taxon>Embryophyta</taxon>
        <taxon>Tracheophyta</taxon>
        <taxon>Spermatophyta</taxon>
        <taxon>Magnoliopsida</taxon>
        <taxon>Liliopsida</taxon>
        <taxon>Arecaceae</taxon>
        <taxon>Arecoideae</taxon>
        <taxon>Cocoseae</taxon>
        <taxon>Attaleinae</taxon>
        <taxon>Cocos</taxon>
    </lineage>
</organism>
<evidence type="ECO:0000256" key="4">
    <source>
        <dbReference type="ARBA" id="ARBA00022964"/>
    </source>
</evidence>
<sequence>MFLCLLRPFIHPDFHGVLSRMSLGDKLSFLFVHTLDRLNLWHKLPVLLGLIYLERRRSLHDKYNLLNVGEKDGIPFNPDDYPYRTMNGEYNDPENNKAGSQLTFFGRNMPLREQKDELMSPDPMVVATKLLARRTYKDTGKQFNLIAASWIQFMVHDWIDHLEDTQQL</sequence>
<dbReference type="GO" id="GO:0006979">
    <property type="term" value="P:response to oxidative stress"/>
    <property type="evidence" value="ECO:0007669"/>
    <property type="project" value="InterPro"/>
</dbReference>
<dbReference type="GO" id="GO:0004601">
    <property type="term" value="F:peroxidase activity"/>
    <property type="evidence" value="ECO:0007669"/>
    <property type="project" value="InterPro"/>
</dbReference>
<dbReference type="InterPro" id="IPR010255">
    <property type="entry name" value="Haem_peroxidase_sf"/>
</dbReference>
<dbReference type="SUPFAM" id="SSF48113">
    <property type="entry name" value="Heme-dependent peroxidases"/>
    <property type="match status" value="1"/>
</dbReference>
<keyword evidence="8" id="KW-1185">Reference proteome</keyword>
<dbReference type="EMBL" id="CM017877">
    <property type="protein sequence ID" value="KAG1347654.1"/>
    <property type="molecule type" value="Genomic_DNA"/>
</dbReference>
<keyword evidence="1" id="KW-0479">Metal-binding</keyword>
<dbReference type="InterPro" id="IPR037120">
    <property type="entry name" value="Haem_peroxidase_sf_animal"/>
</dbReference>
<reference evidence="7" key="1">
    <citation type="journal article" date="2017" name="Gigascience">
        <title>The genome draft of coconut (Cocos nucifera).</title>
        <authorList>
            <person name="Xiao Y."/>
            <person name="Xu P."/>
            <person name="Fan H."/>
            <person name="Baudouin L."/>
            <person name="Xia W."/>
            <person name="Bocs S."/>
            <person name="Xu J."/>
            <person name="Li Q."/>
            <person name="Guo A."/>
            <person name="Zhou L."/>
            <person name="Li J."/>
            <person name="Wu Y."/>
            <person name="Ma Z."/>
            <person name="Armero A."/>
            <person name="Issali A.E."/>
            <person name="Liu N."/>
            <person name="Peng M."/>
            <person name="Yang Y."/>
        </authorList>
    </citation>
    <scope>NUCLEOTIDE SEQUENCE</scope>
    <source>
        <tissue evidence="7">Spear leaf of Hainan Tall coconut</tissue>
    </source>
</reference>
<evidence type="ECO:0000313" key="8">
    <source>
        <dbReference type="Proteomes" id="UP000797356"/>
    </source>
</evidence>
<keyword evidence="6" id="KW-0408">Iron</keyword>
<accession>A0A8K0ICE2</accession>
<keyword evidence="5" id="KW-0560">Oxidoreductase</keyword>
<evidence type="ECO:0000256" key="3">
    <source>
        <dbReference type="ARBA" id="ARBA00022837"/>
    </source>
</evidence>
<dbReference type="GO" id="GO:0020037">
    <property type="term" value="F:heme binding"/>
    <property type="evidence" value="ECO:0007669"/>
    <property type="project" value="InterPro"/>
</dbReference>
<dbReference type="PANTHER" id="PTHR11903:SF11">
    <property type="entry name" value="ALPHA-DIOXYGENASE 1"/>
    <property type="match status" value="1"/>
</dbReference>
<dbReference type="GO" id="GO:0006631">
    <property type="term" value="P:fatty acid metabolic process"/>
    <property type="evidence" value="ECO:0007669"/>
    <property type="project" value="UniProtKB-ARBA"/>
</dbReference>
<name>A0A8K0ICE2_COCNU</name>
<evidence type="ECO:0000313" key="7">
    <source>
        <dbReference type="EMBL" id="KAG1347654.1"/>
    </source>
</evidence>
<dbReference type="AlphaFoldDB" id="A0A8K0ICE2"/>
<dbReference type="InterPro" id="IPR050783">
    <property type="entry name" value="Oxylipin_biosynth_metab"/>
</dbReference>
<reference evidence="7" key="2">
    <citation type="submission" date="2019-07" db="EMBL/GenBank/DDBJ databases">
        <authorList>
            <person name="Yang Y."/>
            <person name="Bocs S."/>
            <person name="Baudouin L."/>
        </authorList>
    </citation>
    <scope>NUCLEOTIDE SEQUENCE</scope>
    <source>
        <tissue evidence="7">Spear leaf of Hainan Tall coconut</tissue>
    </source>
</reference>
<dbReference type="Proteomes" id="UP000797356">
    <property type="component" value="Chromosome 6"/>
</dbReference>
<dbReference type="InterPro" id="IPR019791">
    <property type="entry name" value="Haem_peroxidase_animal"/>
</dbReference>